<protein>
    <submittedName>
        <fullName evidence="2">3'-5' exoribonuclease YhaM</fullName>
        <ecNumber evidence="2">3.1.-.-</ecNumber>
    </submittedName>
</protein>
<accession>A0A645I6L8</accession>
<dbReference type="InterPro" id="IPR050798">
    <property type="entry name" value="YhaM_exoribonuc/phosphodiest"/>
</dbReference>
<evidence type="ECO:0000256" key="1">
    <source>
        <dbReference type="ARBA" id="ARBA00022801"/>
    </source>
</evidence>
<proteinExistence type="predicted"/>
<dbReference type="AlphaFoldDB" id="A0A645I6L8"/>
<evidence type="ECO:0000313" key="2">
    <source>
        <dbReference type="EMBL" id="MPN44044.1"/>
    </source>
</evidence>
<dbReference type="PANTHER" id="PTHR37294">
    <property type="entry name" value="3'-5' EXORIBONUCLEASE YHAM"/>
    <property type="match status" value="1"/>
</dbReference>
<reference evidence="2" key="1">
    <citation type="submission" date="2019-08" db="EMBL/GenBank/DDBJ databases">
        <authorList>
            <person name="Kucharzyk K."/>
            <person name="Murdoch R.W."/>
            <person name="Higgins S."/>
            <person name="Loffler F."/>
        </authorList>
    </citation>
    <scope>NUCLEOTIDE SEQUENCE</scope>
</reference>
<dbReference type="GO" id="GO:0031125">
    <property type="term" value="P:rRNA 3'-end processing"/>
    <property type="evidence" value="ECO:0007669"/>
    <property type="project" value="TreeGrafter"/>
</dbReference>
<dbReference type="EMBL" id="VSSQ01102858">
    <property type="protein sequence ID" value="MPN44044.1"/>
    <property type="molecule type" value="Genomic_DNA"/>
</dbReference>
<name>A0A645I6L8_9ZZZZ</name>
<gene>
    <name evidence="2" type="primary">yhaM_20</name>
    <name evidence="2" type="ORF">SDC9_191605</name>
</gene>
<dbReference type="PANTHER" id="PTHR37294:SF1">
    <property type="entry name" value="3'-5' EXORIBONUCLEASE YHAM"/>
    <property type="match status" value="1"/>
</dbReference>
<comment type="caution">
    <text evidence="2">The sequence shown here is derived from an EMBL/GenBank/DDBJ whole genome shotgun (WGS) entry which is preliminary data.</text>
</comment>
<sequence>MIISHHGLAEHGSPRPPMFPEAEMLSIIDEMDARMNEMEAVTRRTPRGVFSEKIWSLDRRLYHPRYLGEPEIS</sequence>
<keyword evidence="1 2" id="KW-0378">Hydrolase</keyword>
<dbReference type="GO" id="GO:0016787">
    <property type="term" value="F:hydrolase activity"/>
    <property type="evidence" value="ECO:0007669"/>
    <property type="project" value="UniProtKB-KW"/>
</dbReference>
<organism evidence="2">
    <name type="scientific">bioreactor metagenome</name>
    <dbReference type="NCBI Taxonomy" id="1076179"/>
    <lineage>
        <taxon>unclassified sequences</taxon>
        <taxon>metagenomes</taxon>
        <taxon>ecological metagenomes</taxon>
    </lineage>
</organism>
<dbReference type="EC" id="3.1.-.-" evidence="2"/>